<proteinExistence type="predicted"/>
<name>A0ABQ4Y991_9ASTR</name>
<organism evidence="3 4">
    <name type="scientific">Tanacetum coccineum</name>
    <dbReference type="NCBI Taxonomy" id="301880"/>
    <lineage>
        <taxon>Eukaryota</taxon>
        <taxon>Viridiplantae</taxon>
        <taxon>Streptophyta</taxon>
        <taxon>Embryophyta</taxon>
        <taxon>Tracheophyta</taxon>
        <taxon>Spermatophyta</taxon>
        <taxon>Magnoliopsida</taxon>
        <taxon>eudicotyledons</taxon>
        <taxon>Gunneridae</taxon>
        <taxon>Pentapetalae</taxon>
        <taxon>asterids</taxon>
        <taxon>campanulids</taxon>
        <taxon>Asterales</taxon>
        <taxon>Asteraceae</taxon>
        <taxon>Asteroideae</taxon>
        <taxon>Anthemideae</taxon>
        <taxon>Anthemidinae</taxon>
        <taxon>Tanacetum</taxon>
    </lineage>
</organism>
<feature type="region of interest" description="Disordered" evidence="1">
    <location>
        <begin position="156"/>
        <end position="181"/>
    </location>
</feature>
<evidence type="ECO:0000313" key="4">
    <source>
        <dbReference type="Proteomes" id="UP001151760"/>
    </source>
</evidence>
<dbReference type="Proteomes" id="UP001151760">
    <property type="component" value="Unassembled WGS sequence"/>
</dbReference>
<dbReference type="PROSITE" id="PS51297">
    <property type="entry name" value="K_BOX"/>
    <property type="match status" value="1"/>
</dbReference>
<evidence type="ECO:0000313" key="3">
    <source>
        <dbReference type="EMBL" id="GJS73922.1"/>
    </source>
</evidence>
<dbReference type="InterPro" id="IPR043502">
    <property type="entry name" value="DNA/RNA_pol_sf"/>
</dbReference>
<keyword evidence="4" id="KW-1185">Reference proteome</keyword>
<reference evidence="3" key="1">
    <citation type="journal article" date="2022" name="Int. J. Mol. Sci.">
        <title>Draft Genome of Tanacetum Coccineum: Genomic Comparison of Closely Related Tanacetum-Family Plants.</title>
        <authorList>
            <person name="Yamashiro T."/>
            <person name="Shiraishi A."/>
            <person name="Nakayama K."/>
            <person name="Satake H."/>
        </authorList>
    </citation>
    <scope>NUCLEOTIDE SEQUENCE</scope>
</reference>
<dbReference type="Pfam" id="PF01486">
    <property type="entry name" value="K-box"/>
    <property type="match status" value="1"/>
</dbReference>
<dbReference type="Pfam" id="PF07727">
    <property type="entry name" value="RVT_2"/>
    <property type="match status" value="1"/>
</dbReference>
<accession>A0ABQ4Y991</accession>
<evidence type="ECO:0000256" key="1">
    <source>
        <dbReference type="SAM" id="MobiDB-lite"/>
    </source>
</evidence>
<dbReference type="SUPFAM" id="SSF56672">
    <property type="entry name" value="DNA/RNA polymerases"/>
    <property type="match status" value="1"/>
</dbReference>
<dbReference type="InterPro" id="IPR002487">
    <property type="entry name" value="TF_Kbox"/>
</dbReference>
<dbReference type="EMBL" id="BQNB010010192">
    <property type="protein sequence ID" value="GJS73922.1"/>
    <property type="molecule type" value="Genomic_DNA"/>
</dbReference>
<gene>
    <name evidence="3" type="ORF">Tco_0706763</name>
</gene>
<protein>
    <submittedName>
        <fullName evidence="3">Ribonuclease H-like domain-containing protein</fullName>
    </submittedName>
</protein>
<sequence length="378" mass="43024">MMKSAVIHSFVGGVDIEASVTDVHNAFLYGDLYEDVYITLPLGFGSNNGNQVCKLNKSLYGLKQAPRQWNAKLTTALVEHGFKQSKFDYSLYIKQTDKVFIVLHVYVDDIVITGNNQAEIDAFKIFLSSKYKIKDLGLFKYFLGIEVLKNDQDELSSTTPQINDGHRNCTKGKSTEDTDTLEQRGKVKNQSIQETVKQFGTIVFFSGTTEINTMAKVPRSCMLHLQFLELNGNNVMAYKSRKDYLRKHRPLIASAIRQESGDNGLFWQREAAMLKQQLQSLQENHRRMMGEELTGLTVKDLQGMENQLEMSLRGIRMKKDQLLFEEIEELNRKGNLIHHENVELCKQVNQIREENTELYNKIDASLVEIASASSSFGG</sequence>
<feature type="domain" description="K-box" evidence="2">
    <location>
        <begin position="264"/>
        <end position="354"/>
    </location>
</feature>
<evidence type="ECO:0000259" key="2">
    <source>
        <dbReference type="PROSITE" id="PS51297"/>
    </source>
</evidence>
<comment type="caution">
    <text evidence="3">The sequence shown here is derived from an EMBL/GenBank/DDBJ whole genome shotgun (WGS) entry which is preliminary data.</text>
</comment>
<reference evidence="3" key="2">
    <citation type="submission" date="2022-01" db="EMBL/GenBank/DDBJ databases">
        <authorList>
            <person name="Yamashiro T."/>
            <person name="Shiraishi A."/>
            <person name="Satake H."/>
            <person name="Nakayama K."/>
        </authorList>
    </citation>
    <scope>NUCLEOTIDE SEQUENCE</scope>
</reference>
<dbReference type="InterPro" id="IPR013103">
    <property type="entry name" value="RVT_2"/>
</dbReference>